<proteinExistence type="predicted"/>
<feature type="transmembrane region" description="Helical" evidence="1">
    <location>
        <begin position="20"/>
        <end position="48"/>
    </location>
</feature>
<feature type="transmembrane region" description="Helical" evidence="1">
    <location>
        <begin position="260"/>
        <end position="279"/>
    </location>
</feature>
<dbReference type="eggNOG" id="COG1271">
    <property type="taxonomic scope" value="Bacteria"/>
</dbReference>
<dbReference type="EMBL" id="CP001734">
    <property type="protein sequence ID" value="ACV67750.1"/>
    <property type="molecule type" value="Genomic_DNA"/>
</dbReference>
<feature type="transmembrane region" description="Helical" evidence="1">
    <location>
        <begin position="286"/>
        <end position="306"/>
    </location>
</feature>
<feature type="transmembrane region" description="Helical" evidence="1">
    <location>
        <begin position="136"/>
        <end position="153"/>
    </location>
</feature>
<evidence type="ECO:0008006" key="4">
    <source>
        <dbReference type="Google" id="ProtNLM"/>
    </source>
</evidence>
<keyword evidence="1" id="KW-0812">Transmembrane</keyword>
<sequence length="357" mass="39523">MDPSSLVPVADAIPVPWGWHYVLLLVTFVLHLLFMNTMLGAGIIAFVDELRGGAQGGEGTVAEALSHKLTYIIAFTVNLGVAPLLFLQVLYGQFIYVSSVLIAVYWIAVVFLVILAYYLAYLYNFRYQRLAGARKWVIGSAVFLLLAVGFVFTNNMTLMLRPEAWERYFASPGGMLLNLSDPTLIPRYLHFMVASVAVGGLFVALWAAKTAQPSTEQREQRINRGMQWFTYATLAQMVIGIWFLITLKREVMLQFMGGDSLATALLVLGIGGAVLLLLLGFQRRPVPAAVALVATISIMAVMRDFVRAGYLEPYFTLSDLRLDPEYSPLVLFLLVFVAGMAMVVYLLRLAAKTGKEV</sequence>
<organism evidence="2 3">
    <name type="scientific">Desulfohalobium retbaense (strain ATCC 49708 / DSM 5692 / JCM 16813 / HR100)</name>
    <dbReference type="NCBI Taxonomy" id="485915"/>
    <lineage>
        <taxon>Bacteria</taxon>
        <taxon>Pseudomonadati</taxon>
        <taxon>Thermodesulfobacteriota</taxon>
        <taxon>Desulfovibrionia</taxon>
        <taxon>Desulfovibrionales</taxon>
        <taxon>Desulfohalobiaceae</taxon>
        <taxon>Desulfohalobium</taxon>
    </lineage>
</organism>
<feature type="transmembrane region" description="Helical" evidence="1">
    <location>
        <begin position="69"/>
        <end position="91"/>
    </location>
</feature>
<keyword evidence="3" id="KW-1185">Reference proteome</keyword>
<feature type="transmembrane region" description="Helical" evidence="1">
    <location>
        <begin position="326"/>
        <end position="347"/>
    </location>
</feature>
<evidence type="ECO:0000313" key="3">
    <source>
        <dbReference type="Proteomes" id="UP000001052"/>
    </source>
</evidence>
<gene>
    <name evidence="2" type="ordered locus">Dret_0453</name>
</gene>
<feature type="transmembrane region" description="Helical" evidence="1">
    <location>
        <begin position="188"/>
        <end position="208"/>
    </location>
</feature>
<keyword evidence="1" id="KW-0472">Membrane</keyword>
<dbReference type="KEGG" id="drt:Dret_0453"/>
<evidence type="ECO:0000313" key="2">
    <source>
        <dbReference type="EMBL" id="ACV67750.1"/>
    </source>
</evidence>
<protein>
    <recommendedName>
        <fullName evidence="4">Cytochrome bd-type quinol oxidase subunit 1-like protein</fullName>
    </recommendedName>
</protein>
<feature type="transmembrane region" description="Helical" evidence="1">
    <location>
        <begin position="103"/>
        <end position="124"/>
    </location>
</feature>
<dbReference type="RefSeq" id="WP_015750908.1">
    <property type="nucleotide sequence ID" value="NC_013223.1"/>
</dbReference>
<dbReference type="OrthoDB" id="9810382at2"/>
<dbReference type="STRING" id="485915.Dret_0453"/>
<feature type="transmembrane region" description="Helical" evidence="1">
    <location>
        <begin position="228"/>
        <end position="245"/>
    </location>
</feature>
<reference evidence="2 3" key="2">
    <citation type="journal article" date="2010" name="Stand. Genomic Sci.">
        <title>Complete genome sequence of Desulfohalobium retbaense type strain (HR(100)).</title>
        <authorList>
            <person name="Spring S."/>
            <person name="Nolan M."/>
            <person name="Lapidus A."/>
            <person name="Glavina Del Rio T."/>
            <person name="Copeland A."/>
            <person name="Tice H."/>
            <person name="Cheng J.F."/>
            <person name="Lucas S."/>
            <person name="Land M."/>
            <person name="Chen F."/>
            <person name="Bruce D."/>
            <person name="Goodwin L."/>
            <person name="Pitluck S."/>
            <person name="Ivanova N."/>
            <person name="Mavromatis K."/>
            <person name="Mikhailova N."/>
            <person name="Pati A."/>
            <person name="Chen A."/>
            <person name="Palaniappan K."/>
            <person name="Hauser L."/>
            <person name="Chang Y.J."/>
            <person name="Jeffries C.D."/>
            <person name="Munk C."/>
            <person name="Kiss H."/>
            <person name="Chain P."/>
            <person name="Han C."/>
            <person name="Brettin T."/>
            <person name="Detter J.C."/>
            <person name="Schuler E."/>
            <person name="Goker M."/>
            <person name="Rohde M."/>
            <person name="Bristow J."/>
            <person name="Eisen J.A."/>
            <person name="Markowitz V."/>
            <person name="Hugenholtz P."/>
            <person name="Kyrpides N.C."/>
            <person name="Klenk H.P."/>
        </authorList>
    </citation>
    <scope>NUCLEOTIDE SEQUENCE [LARGE SCALE GENOMIC DNA]</scope>
    <source>
        <strain evidence="2 3">DSM 5692</strain>
    </source>
</reference>
<dbReference type="Proteomes" id="UP000001052">
    <property type="component" value="Chromosome"/>
</dbReference>
<reference evidence="3" key="1">
    <citation type="submission" date="2009-09" db="EMBL/GenBank/DDBJ databases">
        <title>The complete chromosome of Desulfohalobium retbaense DSM 5692.</title>
        <authorList>
            <consortium name="US DOE Joint Genome Institute (JGI-PGF)"/>
            <person name="Lucas S."/>
            <person name="Copeland A."/>
            <person name="Lapidus A."/>
            <person name="Glavina del Rio T."/>
            <person name="Dalin E."/>
            <person name="Tice H."/>
            <person name="Bruce D."/>
            <person name="Goodwin L."/>
            <person name="Pitluck S."/>
            <person name="Kyrpides N."/>
            <person name="Mavromatis K."/>
            <person name="Ivanova N."/>
            <person name="Mikhailova N."/>
            <person name="Munk A.C."/>
            <person name="Brettin T."/>
            <person name="Detter J.C."/>
            <person name="Han C."/>
            <person name="Tapia R."/>
            <person name="Larimer F."/>
            <person name="Land M."/>
            <person name="Hauser L."/>
            <person name="Markowitz V."/>
            <person name="Cheng J.-F."/>
            <person name="Hugenholtz P."/>
            <person name="Woyke T."/>
            <person name="Wu D."/>
            <person name="Spring S."/>
            <person name="Klenk H.-P."/>
            <person name="Eisen J.A."/>
        </authorList>
    </citation>
    <scope>NUCLEOTIDE SEQUENCE [LARGE SCALE GENOMIC DNA]</scope>
    <source>
        <strain evidence="3">DSM 5692</strain>
    </source>
</reference>
<dbReference type="AlphaFoldDB" id="C8X0C5"/>
<name>C8X0C5_DESRD</name>
<dbReference type="HOGENOM" id="CLU_065972_0_0_7"/>
<accession>C8X0C5</accession>
<evidence type="ECO:0000256" key="1">
    <source>
        <dbReference type="SAM" id="Phobius"/>
    </source>
</evidence>
<keyword evidence="1" id="KW-1133">Transmembrane helix</keyword>